<evidence type="ECO:0000313" key="6">
    <source>
        <dbReference type="EMBL" id="KAK4370163.1"/>
    </source>
</evidence>
<comment type="pathway">
    <text evidence="1">Phytoalexin biosynthesis; 3,4',5-trihydroxystilbene biosynthesis; 3,4',5-trihydroxystilbene from trans-4-coumarate: step 1/2.</text>
</comment>
<evidence type="ECO:0000256" key="1">
    <source>
        <dbReference type="ARBA" id="ARBA00004930"/>
    </source>
</evidence>
<reference evidence="6" key="1">
    <citation type="submission" date="2023-12" db="EMBL/GenBank/DDBJ databases">
        <title>Genome assembly of Anisodus tanguticus.</title>
        <authorList>
            <person name="Wang Y.-J."/>
        </authorList>
    </citation>
    <scope>NUCLEOTIDE SEQUENCE</scope>
    <source>
        <strain evidence="6">KB-2021</strain>
        <tissue evidence="6">Leaf</tissue>
    </source>
</reference>
<protein>
    <recommendedName>
        <fullName evidence="2">acetate--CoA ligase</fullName>
        <ecNumber evidence="2">6.2.1.1</ecNumber>
    </recommendedName>
</protein>
<feature type="domain" description="AMP-dependent synthetase/ligase" evidence="5">
    <location>
        <begin position="275"/>
        <end position="384"/>
    </location>
</feature>
<accession>A0AAE1VHE1</accession>
<evidence type="ECO:0000256" key="2">
    <source>
        <dbReference type="ARBA" id="ARBA00013275"/>
    </source>
</evidence>
<dbReference type="GO" id="GO:0003987">
    <property type="term" value="F:acetate-CoA ligase activity"/>
    <property type="evidence" value="ECO:0007669"/>
    <property type="project" value="UniProtKB-EC"/>
</dbReference>
<dbReference type="Gene3D" id="3.40.50.12780">
    <property type="entry name" value="N-terminal domain of ligase-like"/>
    <property type="match status" value="1"/>
</dbReference>
<evidence type="ECO:0000256" key="4">
    <source>
        <dbReference type="SAM" id="MobiDB-lite"/>
    </source>
</evidence>
<name>A0AAE1VHE1_9SOLA</name>
<comment type="caution">
    <text evidence="6">The sequence shown here is derived from an EMBL/GenBank/DDBJ whole genome shotgun (WGS) entry which is preliminary data.</text>
</comment>
<dbReference type="EMBL" id="JAVYJV010000005">
    <property type="protein sequence ID" value="KAK4370163.1"/>
    <property type="molecule type" value="Genomic_DNA"/>
</dbReference>
<dbReference type="PANTHER" id="PTHR24095:SF247">
    <property type="entry name" value="ACETYL-COENZYME A SYNTHETASE"/>
    <property type="match status" value="1"/>
</dbReference>
<dbReference type="InterPro" id="IPR042099">
    <property type="entry name" value="ANL_N_sf"/>
</dbReference>
<dbReference type="InterPro" id="IPR020845">
    <property type="entry name" value="AMP-binding_CS"/>
</dbReference>
<dbReference type="Proteomes" id="UP001291623">
    <property type="component" value="Unassembled WGS sequence"/>
</dbReference>
<sequence>MGKSISCPCPHAAEPPPPHQDASPLSLAKNGETKGIRCILYFSASPEEEMHLMVENPIGGKLPPKREFSHTDSMGLSYGLTNPINTNLSSTFSRVRNHPVVIPSPNYFTLFTTTLQNTSLTSTITTTDQNYTPLQIPTENLTVSDCSITLSLPNHQVPITILTLNPPVTTSQNALSRIHPQLPVQPRQLHTIRPTRETENLIWFKGGKTNICYNCLDRNIDAGNGNKIAIFWEGNEPGRDGTLTYNQLLARVCQQKFGLFLLRDMKIVLKDRHSYSVVFAGFSAESLAQRIVDCKPKVVITCNAVRRGPKTTFLKDIRGVGGVRGEVTGDVVWGQGRGGEVRRWGPKGVMLFQNIQLHVMWNGLDAEDPLFLLYTSGSTGKPKGKYSLHQIGR</sequence>
<evidence type="ECO:0000256" key="3">
    <source>
        <dbReference type="ARBA" id="ARBA00023051"/>
    </source>
</evidence>
<organism evidence="6 7">
    <name type="scientific">Anisodus tanguticus</name>
    <dbReference type="NCBI Taxonomy" id="243964"/>
    <lineage>
        <taxon>Eukaryota</taxon>
        <taxon>Viridiplantae</taxon>
        <taxon>Streptophyta</taxon>
        <taxon>Embryophyta</taxon>
        <taxon>Tracheophyta</taxon>
        <taxon>Spermatophyta</taxon>
        <taxon>Magnoliopsida</taxon>
        <taxon>eudicotyledons</taxon>
        <taxon>Gunneridae</taxon>
        <taxon>Pentapetalae</taxon>
        <taxon>asterids</taxon>
        <taxon>lamiids</taxon>
        <taxon>Solanales</taxon>
        <taxon>Solanaceae</taxon>
        <taxon>Solanoideae</taxon>
        <taxon>Hyoscyameae</taxon>
        <taxon>Anisodus</taxon>
    </lineage>
</organism>
<evidence type="ECO:0000313" key="7">
    <source>
        <dbReference type="Proteomes" id="UP001291623"/>
    </source>
</evidence>
<keyword evidence="3" id="KW-0587">Phenylpropanoid metabolism</keyword>
<dbReference type="Pfam" id="PF00501">
    <property type="entry name" value="AMP-binding"/>
    <property type="match status" value="1"/>
</dbReference>
<dbReference type="EC" id="6.2.1.1" evidence="2"/>
<dbReference type="PROSITE" id="PS00455">
    <property type="entry name" value="AMP_BINDING"/>
    <property type="match status" value="1"/>
</dbReference>
<proteinExistence type="predicted"/>
<dbReference type="PANTHER" id="PTHR24095">
    <property type="entry name" value="ACETYL-COENZYME A SYNTHETASE"/>
    <property type="match status" value="1"/>
</dbReference>
<keyword evidence="7" id="KW-1185">Reference proteome</keyword>
<dbReference type="SUPFAM" id="SSF56801">
    <property type="entry name" value="Acetyl-CoA synthetase-like"/>
    <property type="match status" value="1"/>
</dbReference>
<dbReference type="GO" id="GO:0009698">
    <property type="term" value="P:phenylpropanoid metabolic process"/>
    <property type="evidence" value="ECO:0007669"/>
    <property type="project" value="UniProtKB-KW"/>
</dbReference>
<dbReference type="InterPro" id="IPR000873">
    <property type="entry name" value="AMP-dep_synth/lig_dom"/>
</dbReference>
<dbReference type="AlphaFoldDB" id="A0AAE1VHE1"/>
<evidence type="ECO:0000259" key="5">
    <source>
        <dbReference type="Pfam" id="PF00501"/>
    </source>
</evidence>
<feature type="region of interest" description="Disordered" evidence="4">
    <location>
        <begin position="1"/>
        <end position="27"/>
    </location>
</feature>
<dbReference type="GO" id="GO:0006085">
    <property type="term" value="P:acetyl-CoA biosynthetic process"/>
    <property type="evidence" value="ECO:0007669"/>
    <property type="project" value="TreeGrafter"/>
</dbReference>
<gene>
    <name evidence="6" type="ORF">RND71_009638</name>
</gene>